<accession>A0A2K8Z8S2</accession>
<dbReference type="Proteomes" id="UP000232883">
    <property type="component" value="Chromosome"/>
</dbReference>
<gene>
    <name evidence="1" type="ORF">CWM47_33245</name>
</gene>
<reference evidence="1 2" key="1">
    <citation type="submission" date="2017-11" db="EMBL/GenBank/DDBJ databases">
        <title>Taxonomic description and genome sequences of Spirosoma HA7 sp. nov., isolated from pollen microhabitat of Corylus avellana.</title>
        <authorList>
            <person name="Ambika Manirajan B."/>
            <person name="Suarez C."/>
            <person name="Ratering S."/>
            <person name="Geissler-Plaum R."/>
            <person name="Cardinale M."/>
            <person name="Sylvia S."/>
        </authorList>
    </citation>
    <scope>NUCLEOTIDE SEQUENCE [LARGE SCALE GENOMIC DNA]</scope>
    <source>
        <strain evidence="1 2">HA7</strain>
    </source>
</reference>
<dbReference type="KEGG" id="spir:CWM47_33245"/>
<organism evidence="1 2">
    <name type="scientific">Spirosoma pollinicola</name>
    <dbReference type="NCBI Taxonomy" id="2057025"/>
    <lineage>
        <taxon>Bacteria</taxon>
        <taxon>Pseudomonadati</taxon>
        <taxon>Bacteroidota</taxon>
        <taxon>Cytophagia</taxon>
        <taxon>Cytophagales</taxon>
        <taxon>Cytophagaceae</taxon>
        <taxon>Spirosoma</taxon>
    </lineage>
</organism>
<sequence>MNAYLIDPTTRTISPVETDFSLPSIYNLLGCSLISSAAGQTNGDVLFVDDNVSDDEHEAFRFGTWEIYSKALVVGTDRSGETVSPKNPIELYETQIDWLGAKMFEPNVAFLSFPESARLERDAEDRMATSLQENLDWWDAFLKRNKID</sequence>
<dbReference type="AlphaFoldDB" id="A0A2K8Z8S2"/>
<dbReference type="RefSeq" id="WP_100992832.1">
    <property type="nucleotide sequence ID" value="NZ_CP025096.1"/>
</dbReference>
<dbReference type="EMBL" id="CP025096">
    <property type="protein sequence ID" value="AUD06283.1"/>
    <property type="molecule type" value="Genomic_DNA"/>
</dbReference>
<dbReference type="OrthoDB" id="950017at2"/>
<protein>
    <submittedName>
        <fullName evidence="1">Uncharacterized protein</fullName>
    </submittedName>
</protein>
<keyword evidence="2" id="KW-1185">Reference proteome</keyword>
<evidence type="ECO:0000313" key="1">
    <source>
        <dbReference type="EMBL" id="AUD06283.1"/>
    </source>
</evidence>
<evidence type="ECO:0000313" key="2">
    <source>
        <dbReference type="Proteomes" id="UP000232883"/>
    </source>
</evidence>
<proteinExistence type="predicted"/>
<name>A0A2K8Z8S2_9BACT</name>